<dbReference type="AlphaFoldDB" id="A0A2S1LGC6"/>
<evidence type="ECO:0000256" key="1">
    <source>
        <dbReference type="SAM" id="SignalP"/>
    </source>
</evidence>
<dbReference type="EMBL" id="CP020918">
    <property type="protein sequence ID" value="AWG22805.1"/>
    <property type="molecule type" value="Genomic_DNA"/>
</dbReference>
<feature type="signal peptide" evidence="1">
    <location>
        <begin position="1"/>
        <end position="18"/>
    </location>
</feature>
<feature type="chain" id="PRO_5015459904" evidence="1">
    <location>
        <begin position="19"/>
        <end position="284"/>
    </location>
</feature>
<keyword evidence="3" id="KW-1185">Reference proteome</keyword>
<keyword evidence="1" id="KW-0732">Signal</keyword>
<reference evidence="2 3" key="1">
    <citation type="submission" date="2017-04" db="EMBL/GenBank/DDBJ databases">
        <title>Compelte genome sequence of WV33.</title>
        <authorList>
            <person name="Lee P.C."/>
        </authorList>
    </citation>
    <scope>NUCLEOTIDE SEQUENCE [LARGE SCALE GENOMIC DNA]</scope>
    <source>
        <strain evidence="2 3">WV33</strain>
    </source>
</reference>
<dbReference type="KEGG" id="ffa:FFWV33_15350"/>
<gene>
    <name evidence="2" type="ORF">FFWV33_15350</name>
</gene>
<protein>
    <submittedName>
        <fullName evidence="2">Uncharacterized protein</fullName>
    </submittedName>
</protein>
<evidence type="ECO:0000313" key="2">
    <source>
        <dbReference type="EMBL" id="AWG22805.1"/>
    </source>
</evidence>
<sequence length="284" mass="30868">MKKSYLFTTLLISGLALAQTAPTSTWLSAPPAKIESGETYALAAKFDSGDDGHGKKYNAKTTVQFSISEKAGNKYIWKAGVTIPESINKHAGMAGKDWKIPSLPPSSSLAPGTVYVMRVGFQNDNDAWAKASAEYEIIIGGSNSVPDALGFKAAEITLKAAEKLEIPITYSSETDIAVDGLKFTLWTITNPFSDVWHGLYSNKRVLPAGTNVSTTITINPPTSIEANNIIWPSDELASHDPNAKDDQYKAPIKNYFYQLRMIKGNDASFTPELKNVQTTLIITK</sequence>
<accession>A0A2S1LGC6</accession>
<proteinExistence type="predicted"/>
<dbReference type="RefSeq" id="WP_108741722.1">
    <property type="nucleotide sequence ID" value="NZ_CP020918.1"/>
</dbReference>
<evidence type="ECO:0000313" key="3">
    <source>
        <dbReference type="Proteomes" id="UP000244527"/>
    </source>
</evidence>
<dbReference type="Proteomes" id="UP000244527">
    <property type="component" value="Chromosome"/>
</dbReference>
<organism evidence="2 3">
    <name type="scientific">Flavobacterium faecale</name>
    <dbReference type="NCBI Taxonomy" id="1355330"/>
    <lineage>
        <taxon>Bacteria</taxon>
        <taxon>Pseudomonadati</taxon>
        <taxon>Bacteroidota</taxon>
        <taxon>Flavobacteriia</taxon>
        <taxon>Flavobacteriales</taxon>
        <taxon>Flavobacteriaceae</taxon>
        <taxon>Flavobacterium</taxon>
    </lineage>
</organism>
<name>A0A2S1LGC6_9FLAO</name>